<comment type="caution">
    <text evidence="2">The sequence shown here is derived from an EMBL/GenBank/DDBJ whole genome shotgun (WGS) entry which is preliminary data.</text>
</comment>
<keyword evidence="3" id="KW-1185">Reference proteome</keyword>
<dbReference type="PROSITE" id="PS51707">
    <property type="entry name" value="CYTH"/>
    <property type="match status" value="1"/>
</dbReference>
<evidence type="ECO:0000313" key="2">
    <source>
        <dbReference type="EMBL" id="GAA2201950.1"/>
    </source>
</evidence>
<dbReference type="RefSeq" id="WP_059249043.1">
    <property type="nucleotide sequence ID" value="NZ_BAAAOQ010000021.1"/>
</dbReference>
<accession>A0ABN3BYC9</accession>
<dbReference type="Pfam" id="PF01928">
    <property type="entry name" value="CYTH"/>
    <property type="match status" value="1"/>
</dbReference>
<reference evidence="2 3" key="1">
    <citation type="journal article" date="2019" name="Int. J. Syst. Evol. Microbiol.">
        <title>The Global Catalogue of Microorganisms (GCM) 10K type strain sequencing project: providing services to taxonomists for standard genome sequencing and annotation.</title>
        <authorList>
            <consortium name="The Broad Institute Genomics Platform"/>
            <consortium name="The Broad Institute Genome Sequencing Center for Infectious Disease"/>
            <person name="Wu L."/>
            <person name="Ma J."/>
        </authorList>
    </citation>
    <scope>NUCLEOTIDE SEQUENCE [LARGE SCALE GENOMIC DNA]</scope>
    <source>
        <strain evidence="2 3">JCM 14924</strain>
    </source>
</reference>
<protein>
    <submittedName>
        <fullName evidence="2">CYTH domain-containing protein</fullName>
    </submittedName>
</protein>
<dbReference type="Gene3D" id="2.40.320.10">
    <property type="entry name" value="Hypothetical Protein Pfu-838710-001"/>
    <property type="match status" value="1"/>
</dbReference>
<dbReference type="Proteomes" id="UP001501391">
    <property type="component" value="Unassembled WGS sequence"/>
</dbReference>
<proteinExistence type="predicted"/>
<organism evidence="2 3">
    <name type="scientific">Streptomyces bangladeshensis</name>
    <dbReference type="NCBI Taxonomy" id="295352"/>
    <lineage>
        <taxon>Bacteria</taxon>
        <taxon>Bacillati</taxon>
        <taxon>Actinomycetota</taxon>
        <taxon>Actinomycetes</taxon>
        <taxon>Kitasatosporales</taxon>
        <taxon>Streptomycetaceae</taxon>
        <taxon>Streptomyces</taxon>
    </lineage>
</organism>
<evidence type="ECO:0000313" key="3">
    <source>
        <dbReference type="Proteomes" id="UP001501391"/>
    </source>
</evidence>
<dbReference type="PIRSF" id="PIRSF016487">
    <property type="entry name" value="CYTH_UCP016487"/>
    <property type="match status" value="1"/>
</dbReference>
<feature type="domain" description="CYTH" evidence="1">
    <location>
        <begin position="2"/>
        <end position="149"/>
    </location>
</feature>
<dbReference type="InterPro" id="IPR012042">
    <property type="entry name" value="NeuTTM/CthTTM-like"/>
</dbReference>
<sequence length="155" mass="16990">MHVEIERKFLVDSLDAVNGTDAVPVRQGYLARGEGEEVRVRRQGEEFTLTVKRGSGLTRSECEIPLAPEQFQELWPATEGARVTKSRYAVALPDGRTAHVDVFDGRLLGLATVEVEFPSESEARAFDPPAWFGAEVTEDARYANRALSSADGVPA</sequence>
<dbReference type="PANTHER" id="PTHR40114:SF1">
    <property type="entry name" value="SLR0698 PROTEIN"/>
    <property type="match status" value="1"/>
</dbReference>
<dbReference type="SMART" id="SM01118">
    <property type="entry name" value="CYTH"/>
    <property type="match status" value="1"/>
</dbReference>
<dbReference type="CDD" id="cd07761">
    <property type="entry name" value="CYTH-like_CthTTM-like"/>
    <property type="match status" value="1"/>
</dbReference>
<evidence type="ECO:0000259" key="1">
    <source>
        <dbReference type="PROSITE" id="PS51707"/>
    </source>
</evidence>
<dbReference type="EMBL" id="BAAAOQ010000021">
    <property type="protein sequence ID" value="GAA2201950.1"/>
    <property type="molecule type" value="Genomic_DNA"/>
</dbReference>
<dbReference type="SUPFAM" id="SSF55154">
    <property type="entry name" value="CYTH-like phosphatases"/>
    <property type="match status" value="1"/>
</dbReference>
<dbReference type="InterPro" id="IPR033469">
    <property type="entry name" value="CYTH-like_dom_sf"/>
</dbReference>
<dbReference type="InterPro" id="IPR023577">
    <property type="entry name" value="CYTH_domain"/>
</dbReference>
<gene>
    <name evidence="2" type="ORF">GCM10009787_58990</name>
</gene>
<name>A0ABN3BYC9_9ACTN</name>
<dbReference type="PANTHER" id="PTHR40114">
    <property type="entry name" value="SLR0698 PROTEIN"/>
    <property type="match status" value="1"/>
</dbReference>